<comment type="caution">
    <text evidence="1">The sequence shown here is derived from an EMBL/GenBank/DDBJ whole genome shotgun (WGS) entry which is preliminary data.</text>
</comment>
<proteinExistence type="predicted"/>
<keyword evidence="2" id="KW-1185">Reference proteome</keyword>
<evidence type="ECO:0000313" key="1">
    <source>
        <dbReference type="EMBL" id="TLU96413.1"/>
    </source>
</evidence>
<organism evidence="1 2">
    <name type="scientific">Dyadobacter sediminis</name>
    <dbReference type="NCBI Taxonomy" id="1493691"/>
    <lineage>
        <taxon>Bacteria</taxon>
        <taxon>Pseudomonadati</taxon>
        <taxon>Bacteroidota</taxon>
        <taxon>Cytophagia</taxon>
        <taxon>Cytophagales</taxon>
        <taxon>Spirosomataceae</taxon>
        <taxon>Dyadobacter</taxon>
    </lineage>
</organism>
<dbReference type="PROSITE" id="PS51257">
    <property type="entry name" value="PROKAR_LIPOPROTEIN"/>
    <property type="match status" value="1"/>
</dbReference>
<evidence type="ECO:0008006" key="3">
    <source>
        <dbReference type="Google" id="ProtNLM"/>
    </source>
</evidence>
<dbReference type="Proteomes" id="UP000309788">
    <property type="component" value="Unassembled WGS sequence"/>
</dbReference>
<dbReference type="RefSeq" id="WP_138280107.1">
    <property type="nucleotide sequence ID" value="NZ_BMGE01000001.1"/>
</dbReference>
<dbReference type="OrthoDB" id="770607at2"/>
<name>A0A5R9KJM8_9BACT</name>
<dbReference type="EMBL" id="VCEI01000011">
    <property type="protein sequence ID" value="TLU96413.1"/>
    <property type="molecule type" value="Genomic_DNA"/>
</dbReference>
<accession>A0A5R9KJM8</accession>
<sequence length="175" mass="18916">MKFSEKLVGLCLLTSLLACQNSNEPPASSTEKGTLKVTFDGKTRIYTDARISEGKLGSIVSLSINGGSTESDYLTITAFGDSAGTYPYKQDINNYKKVSQVEYKTAGTSFNNYFAQICPDKSGYYSTKGEVKILEYVPGKHAKGTFSGALLDSNSEDECNPASKSFSGEFDLTLN</sequence>
<protein>
    <recommendedName>
        <fullName evidence="3">Lipoprotein</fullName>
    </recommendedName>
</protein>
<gene>
    <name evidence="1" type="ORF">FEM55_04575</name>
</gene>
<evidence type="ECO:0000313" key="2">
    <source>
        <dbReference type="Proteomes" id="UP000309788"/>
    </source>
</evidence>
<reference evidence="1 2" key="1">
    <citation type="submission" date="2019-05" db="EMBL/GenBank/DDBJ databases">
        <authorList>
            <person name="Qu J.-H."/>
        </authorList>
    </citation>
    <scope>NUCLEOTIDE SEQUENCE [LARGE SCALE GENOMIC DNA]</scope>
    <source>
        <strain evidence="1 2">Z12</strain>
    </source>
</reference>
<dbReference type="AlphaFoldDB" id="A0A5R9KJM8"/>